<dbReference type="InterPro" id="IPR001279">
    <property type="entry name" value="Metallo-B-lactamas"/>
</dbReference>
<gene>
    <name evidence="2" type="ORF">H9763_06950</name>
</gene>
<evidence type="ECO:0000313" key="3">
    <source>
        <dbReference type="Proteomes" id="UP000886883"/>
    </source>
</evidence>
<dbReference type="InterPro" id="IPR052926">
    <property type="entry name" value="Metallo-beta-lactamase_dom"/>
</dbReference>
<protein>
    <submittedName>
        <fullName evidence="2">MBL fold metallo-hydrolase</fullName>
    </submittedName>
</protein>
<sequence length="274" mass="30003">MRLTVLAENTANRRGMLAEHGLSVLVETKEKRILFDTGQSDVFWRNACALGISLKNLDAVVLSHGHYDHCGGLKRLCQEGPLPPVFVGKGALEKKRCVQRDGTLRDIGIPWLPEDRTAFRENEGFLELFPDVFLTSGIRQAADFEGVPALFVRGTGDAVERDGMQDEQLLCVVEGERLHVVAGCCHVGVVSCLRHAVSLFPQKRLGMVLAGMHLRGVSAERLDATIRAVRELDPDCLVPVHCTGIMAIAQMKLALKDRCRLAEAGKVLETDGGK</sequence>
<dbReference type="InterPro" id="IPR036866">
    <property type="entry name" value="RibonucZ/Hydroxyglut_hydro"/>
</dbReference>
<dbReference type="SMART" id="SM00849">
    <property type="entry name" value="Lactamase_B"/>
    <property type="match status" value="1"/>
</dbReference>
<dbReference type="GO" id="GO:0016740">
    <property type="term" value="F:transferase activity"/>
    <property type="evidence" value="ECO:0007669"/>
    <property type="project" value="TreeGrafter"/>
</dbReference>
<evidence type="ECO:0000259" key="1">
    <source>
        <dbReference type="SMART" id="SM00849"/>
    </source>
</evidence>
<name>A0A9D2SCY1_9FIRM</name>
<dbReference type="CDD" id="cd07713">
    <property type="entry name" value="DHPS-like_MBL-fold"/>
    <property type="match status" value="1"/>
</dbReference>
<dbReference type="InterPro" id="IPR041712">
    <property type="entry name" value="DHPS-like_MBL-fold"/>
</dbReference>
<dbReference type="AlphaFoldDB" id="A0A9D2SCY1"/>
<dbReference type="SUPFAM" id="SSF56281">
    <property type="entry name" value="Metallo-hydrolase/oxidoreductase"/>
    <property type="match status" value="1"/>
</dbReference>
<organism evidence="2 3">
    <name type="scientific">Candidatus Eisenbergiella merdigallinarum</name>
    <dbReference type="NCBI Taxonomy" id="2838552"/>
    <lineage>
        <taxon>Bacteria</taxon>
        <taxon>Bacillati</taxon>
        <taxon>Bacillota</taxon>
        <taxon>Clostridia</taxon>
        <taxon>Lachnospirales</taxon>
        <taxon>Lachnospiraceae</taxon>
        <taxon>Eisenbergiella</taxon>
    </lineage>
</organism>
<feature type="domain" description="Metallo-beta-lactamase" evidence="1">
    <location>
        <begin position="20"/>
        <end position="241"/>
    </location>
</feature>
<reference evidence="2" key="2">
    <citation type="submission" date="2021-04" db="EMBL/GenBank/DDBJ databases">
        <authorList>
            <person name="Gilroy R."/>
        </authorList>
    </citation>
    <scope>NUCLEOTIDE SEQUENCE</scope>
    <source>
        <strain evidence="2">USAMLcec3-2134</strain>
    </source>
</reference>
<dbReference type="PANTHER" id="PTHR13754:SF13">
    <property type="entry name" value="METALLO-BETA-LACTAMASE SUPERFAMILY PROTEIN (AFU_ORTHOLOGUE AFUA_3G07630)"/>
    <property type="match status" value="1"/>
</dbReference>
<reference evidence="2" key="1">
    <citation type="journal article" date="2021" name="PeerJ">
        <title>Extensive microbial diversity within the chicken gut microbiome revealed by metagenomics and culture.</title>
        <authorList>
            <person name="Gilroy R."/>
            <person name="Ravi A."/>
            <person name="Getino M."/>
            <person name="Pursley I."/>
            <person name="Horton D.L."/>
            <person name="Alikhan N.F."/>
            <person name="Baker D."/>
            <person name="Gharbi K."/>
            <person name="Hall N."/>
            <person name="Watson M."/>
            <person name="Adriaenssens E.M."/>
            <person name="Foster-Nyarko E."/>
            <person name="Jarju S."/>
            <person name="Secka A."/>
            <person name="Antonio M."/>
            <person name="Oren A."/>
            <person name="Chaudhuri R.R."/>
            <person name="La Ragione R."/>
            <person name="Hildebrand F."/>
            <person name="Pallen M.J."/>
        </authorList>
    </citation>
    <scope>NUCLEOTIDE SEQUENCE</scope>
    <source>
        <strain evidence="2">USAMLcec3-2134</strain>
    </source>
</reference>
<evidence type="ECO:0000313" key="2">
    <source>
        <dbReference type="EMBL" id="HJB91189.1"/>
    </source>
</evidence>
<accession>A0A9D2SCY1</accession>
<dbReference type="Pfam" id="PF00753">
    <property type="entry name" value="Lactamase_B"/>
    <property type="match status" value="1"/>
</dbReference>
<dbReference type="Proteomes" id="UP000886883">
    <property type="component" value="Unassembled WGS sequence"/>
</dbReference>
<dbReference type="Gene3D" id="3.60.15.10">
    <property type="entry name" value="Ribonuclease Z/Hydroxyacylglutathione hydrolase-like"/>
    <property type="match status" value="1"/>
</dbReference>
<dbReference type="EMBL" id="DWXE01000024">
    <property type="protein sequence ID" value="HJB91189.1"/>
    <property type="molecule type" value="Genomic_DNA"/>
</dbReference>
<proteinExistence type="predicted"/>
<dbReference type="PANTHER" id="PTHR13754">
    <property type="entry name" value="METALLO-BETA-LACTAMASE SUPERFAMILY PROTEIN"/>
    <property type="match status" value="1"/>
</dbReference>
<comment type="caution">
    <text evidence="2">The sequence shown here is derived from an EMBL/GenBank/DDBJ whole genome shotgun (WGS) entry which is preliminary data.</text>
</comment>